<dbReference type="InterPro" id="IPR020542">
    <property type="entry name" value="Asp_carbamoyltrfase_reg_C"/>
</dbReference>
<comment type="function">
    <text evidence="1">Involved in allosteric regulation of aspartate carbamoyltransferase.</text>
</comment>
<feature type="domain" description="Aspartate carbamoyltransferase regulatory subunit N-terminal" evidence="7">
    <location>
        <begin position="1"/>
        <end position="92"/>
    </location>
</feature>
<dbReference type="EMBL" id="CABMJJ010000003">
    <property type="protein sequence ID" value="VVC02805.1"/>
    <property type="molecule type" value="Genomic_DNA"/>
</dbReference>
<keyword evidence="5" id="KW-0862">Zinc</keyword>
<dbReference type="InterPro" id="IPR020545">
    <property type="entry name" value="Asp_carbamoyltransf_reg_N"/>
</dbReference>
<comment type="similarity">
    <text evidence="2">Belongs to the PyrI family.</text>
</comment>
<dbReference type="SUPFAM" id="SSF54893">
    <property type="entry name" value="Aspartate carbamoyltransferase, Regulatory-chain, N-terminal domain"/>
    <property type="match status" value="1"/>
</dbReference>
<dbReference type="AlphaFoldDB" id="A0A5E4LLB8"/>
<proteinExistence type="inferred from homology"/>
<keyword evidence="4" id="KW-0479">Metal-binding</keyword>
<dbReference type="GO" id="GO:0009347">
    <property type="term" value="C:aspartate carbamoyltransferase complex"/>
    <property type="evidence" value="ECO:0007669"/>
    <property type="project" value="InterPro"/>
</dbReference>
<evidence type="ECO:0000256" key="5">
    <source>
        <dbReference type="ARBA" id="ARBA00022833"/>
    </source>
</evidence>
<feature type="domain" description="Aspartate carbamoyltransferase regulatory subunit C-terminal" evidence="8">
    <location>
        <begin position="98"/>
        <end position="139"/>
    </location>
</feature>
<dbReference type="PANTHER" id="PTHR35805">
    <property type="entry name" value="ASPARTATE CARBAMOYLTRANSFERASE REGULATORY CHAIN"/>
    <property type="match status" value="1"/>
</dbReference>
<dbReference type="Pfam" id="PF02748">
    <property type="entry name" value="PyrI_C"/>
    <property type="match status" value="1"/>
</dbReference>
<evidence type="ECO:0000259" key="8">
    <source>
        <dbReference type="Pfam" id="PF02748"/>
    </source>
</evidence>
<evidence type="ECO:0000313" key="9">
    <source>
        <dbReference type="EMBL" id="VVC02805.1"/>
    </source>
</evidence>
<evidence type="ECO:0000256" key="6">
    <source>
        <dbReference type="ARBA" id="ARBA00022975"/>
    </source>
</evidence>
<dbReference type="Proteomes" id="UP000789941">
    <property type="component" value="Unassembled WGS sequence"/>
</dbReference>
<evidence type="ECO:0000259" key="7">
    <source>
        <dbReference type="Pfam" id="PF01948"/>
    </source>
</evidence>
<dbReference type="GO" id="GO:0006221">
    <property type="term" value="P:pyrimidine nucleotide biosynthetic process"/>
    <property type="evidence" value="ECO:0007669"/>
    <property type="project" value="UniProtKB-KW"/>
</dbReference>
<dbReference type="InterPro" id="IPR036793">
    <property type="entry name" value="Asp_carbatrfase_reg_N_sf"/>
</dbReference>
<dbReference type="GO" id="GO:0046872">
    <property type="term" value="F:metal ion binding"/>
    <property type="evidence" value="ECO:0007669"/>
    <property type="project" value="UniProtKB-KW"/>
</dbReference>
<dbReference type="PANTHER" id="PTHR35805:SF1">
    <property type="entry name" value="ASPARTATE CARBAMOYLTRANSFERASE REGULATORY CHAIN"/>
    <property type="match status" value="1"/>
</dbReference>
<protein>
    <recommendedName>
        <fullName evidence="3">Aspartate carbamoyltransferase regulatory chain</fullName>
    </recommendedName>
</protein>
<evidence type="ECO:0000256" key="4">
    <source>
        <dbReference type="ARBA" id="ARBA00022723"/>
    </source>
</evidence>
<dbReference type="Pfam" id="PF01948">
    <property type="entry name" value="PyrI"/>
    <property type="match status" value="1"/>
</dbReference>
<dbReference type="InterPro" id="IPR036792">
    <property type="entry name" value="Asp_carbatrfase_reg_C_sf"/>
</dbReference>
<comment type="caution">
    <text evidence="9">The sequence shown here is derived from an EMBL/GenBank/DDBJ whole genome shotgun (WGS) entry which is preliminary data.</text>
</comment>
<dbReference type="SUPFAM" id="SSF57825">
    <property type="entry name" value="Aspartate carbamoyltransferase, Regulatory-chain, C-terminal domain"/>
    <property type="match status" value="1"/>
</dbReference>
<reference evidence="9 10" key="1">
    <citation type="submission" date="2019-08" db="EMBL/GenBank/DDBJ databases">
        <authorList>
            <person name="Vazquez-Campos X."/>
        </authorList>
    </citation>
    <scope>NUCLEOTIDE SEQUENCE [LARGE SCALE GENOMIC DNA]</scope>
    <source>
        <strain evidence="9">LFW-283_2</strain>
    </source>
</reference>
<accession>A0A5E4LLB8</accession>
<gene>
    <name evidence="9" type="primary">pyrI</name>
    <name evidence="9" type="ORF">LFW2832_01251</name>
</gene>
<evidence type="ECO:0000256" key="3">
    <source>
        <dbReference type="ARBA" id="ARBA00021764"/>
    </source>
</evidence>
<dbReference type="GO" id="GO:0006207">
    <property type="term" value="P:'de novo' pyrimidine nucleobase biosynthetic process"/>
    <property type="evidence" value="ECO:0007669"/>
    <property type="project" value="InterPro"/>
</dbReference>
<dbReference type="Gene3D" id="3.30.70.140">
    <property type="entry name" value="Aspartate carbamoyltransferase regulatory subunit, N-terminal domain"/>
    <property type="match status" value="1"/>
</dbReference>
<sequence length="141" mass="15766">MQVDKIEMGTVVDHIKAGKAGKVMKLLDIGEKYPHRVAIVLNVPSKRMGTKDILKIEGKMVSQEMANLIALVSPGATVNIVKGGEVEKKYEVVLPKEVKEYGKCPNPNCITGESGQRYFKIDRDGYRCHFCERLFQAEELV</sequence>
<evidence type="ECO:0000256" key="2">
    <source>
        <dbReference type="ARBA" id="ARBA00010498"/>
    </source>
</evidence>
<dbReference type="Gene3D" id="2.30.30.20">
    <property type="entry name" value="Aspartate carbamoyltransferase regulatory subunit, C-terminal domain"/>
    <property type="match status" value="1"/>
</dbReference>
<keyword evidence="6" id="KW-0665">Pyrimidine biosynthesis</keyword>
<evidence type="ECO:0000256" key="1">
    <source>
        <dbReference type="ARBA" id="ARBA00002565"/>
    </source>
</evidence>
<dbReference type="InterPro" id="IPR002801">
    <property type="entry name" value="Asp_carbamoylTrfase_reg"/>
</dbReference>
<organism evidence="9 10">
    <name type="scientific">Candidatus Bilamarchaeum dharawalense</name>
    <dbReference type="NCBI Taxonomy" id="2885759"/>
    <lineage>
        <taxon>Archaea</taxon>
        <taxon>Candidatus Micrarchaeota</taxon>
        <taxon>Candidatus Micrarchaeia</taxon>
        <taxon>Candidatus Anstonellales</taxon>
        <taxon>Candidatus Bilamarchaeaceae</taxon>
        <taxon>Candidatus Bilamarchaeum</taxon>
    </lineage>
</organism>
<evidence type="ECO:0000313" key="10">
    <source>
        <dbReference type="Proteomes" id="UP000789941"/>
    </source>
</evidence>
<name>A0A5E4LLB8_9ARCH</name>